<reference evidence="1 2" key="1">
    <citation type="submission" date="2016-10" db="EMBL/GenBank/DDBJ databases">
        <authorList>
            <person name="de Groot N.N."/>
        </authorList>
    </citation>
    <scope>NUCLEOTIDE SEQUENCE [LARGE SCALE GENOMIC DNA]</scope>
    <source>
        <strain evidence="1 2">558</strain>
    </source>
</reference>
<gene>
    <name evidence="1" type="ORF">SAMN04490369_103911</name>
</gene>
<organism evidence="1 2">
    <name type="scientific">Vreelandella aquamarina</name>
    <dbReference type="NCBI Taxonomy" id="77097"/>
    <lineage>
        <taxon>Bacteria</taxon>
        <taxon>Pseudomonadati</taxon>
        <taxon>Pseudomonadota</taxon>
        <taxon>Gammaproteobacteria</taxon>
        <taxon>Oceanospirillales</taxon>
        <taxon>Halomonadaceae</taxon>
        <taxon>Vreelandella</taxon>
    </lineage>
</organism>
<name>A0A1H8LCK4_9GAMM</name>
<evidence type="ECO:0000313" key="2">
    <source>
        <dbReference type="Proteomes" id="UP000199493"/>
    </source>
</evidence>
<dbReference type="EMBL" id="FODB01000039">
    <property type="protein sequence ID" value="SEO02546.1"/>
    <property type="molecule type" value="Genomic_DNA"/>
</dbReference>
<protein>
    <submittedName>
        <fullName evidence="1">Uncharacterized protein</fullName>
    </submittedName>
</protein>
<evidence type="ECO:0000313" key="1">
    <source>
        <dbReference type="EMBL" id="SEO02546.1"/>
    </source>
</evidence>
<proteinExistence type="predicted"/>
<dbReference type="Proteomes" id="UP000199493">
    <property type="component" value="Unassembled WGS sequence"/>
</dbReference>
<sequence>MKTSTIPKSISRIDDHSLRCRATLELTMPHCADARHIAGQNTLHNIVVGEVDK</sequence>
<accession>A0A1H8LCK4</accession>
<dbReference type="AlphaFoldDB" id="A0A1H8LCK4"/>